<evidence type="ECO:0000313" key="3">
    <source>
        <dbReference type="Proteomes" id="UP000236754"/>
    </source>
</evidence>
<keyword evidence="3" id="KW-1185">Reference proteome</keyword>
<protein>
    <submittedName>
        <fullName evidence="2">Uncharacterized protein</fullName>
    </submittedName>
</protein>
<gene>
    <name evidence="2" type="ORF">SAMN05216223_11323</name>
</gene>
<evidence type="ECO:0000313" key="2">
    <source>
        <dbReference type="EMBL" id="SEG81826.1"/>
    </source>
</evidence>
<proteinExistence type="predicted"/>
<dbReference type="Proteomes" id="UP000236754">
    <property type="component" value="Unassembled WGS sequence"/>
</dbReference>
<dbReference type="EMBL" id="FNVU01000013">
    <property type="protein sequence ID" value="SEG81826.1"/>
    <property type="molecule type" value="Genomic_DNA"/>
</dbReference>
<name>A0A1H6DBJ2_9ACTN</name>
<reference evidence="2 3" key="1">
    <citation type="submission" date="2016-10" db="EMBL/GenBank/DDBJ databases">
        <authorList>
            <person name="de Groot N.N."/>
        </authorList>
    </citation>
    <scope>NUCLEOTIDE SEQUENCE [LARGE SCALE GENOMIC DNA]</scope>
    <source>
        <strain evidence="2 3">CGMCC 4.2023</strain>
    </source>
</reference>
<feature type="region of interest" description="Disordered" evidence="1">
    <location>
        <begin position="1"/>
        <end position="20"/>
    </location>
</feature>
<dbReference type="AlphaFoldDB" id="A0A1H6DBJ2"/>
<sequence length="266" mass="29404">MTERQRSTALPPISGGSPRQVSWASDIRERYVRARWGGRGTGAADDATRAVLARLTSARWWIDNRDRIDAALAERNPLPAMTGGTEQARRAATRIRAELVGKRWGNAIPPGVLDALRRLTDAEWWVRNAVGDGRPQAIDRAVGAEVPEHDRRQMALPTYGPPKPAHTGRCEDQPAYAAAFAKALNAASRSGDSRSLQWDDGPRLPGASCCLSLGSTLGGREGKRRWLENRAAEIRRGRFRRPTIEQARAQARTELARFERNLDGWG</sequence>
<organism evidence="2 3">
    <name type="scientific">Actinacidiphila yanglinensis</name>
    <dbReference type="NCBI Taxonomy" id="310779"/>
    <lineage>
        <taxon>Bacteria</taxon>
        <taxon>Bacillati</taxon>
        <taxon>Actinomycetota</taxon>
        <taxon>Actinomycetes</taxon>
        <taxon>Kitasatosporales</taxon>
        <taxon>Streptomycetaceae</taxon>
        <taxon>Actinacidiphila</taxon>
    </lineage>
</organism>
<evidence type="ECO:0000256" key="1">
    <source>
        <dbReference type="SAM" id="MobiDB-lite"/>
    </source>
</evidence>
<accession>A0A1H6DBJ2</accession>